<keyword evidence="3" id="KW-1003">Cell membrane</keyword>
<dbReference type="GO" id="GO:0046854">
    <property type="term" value="P:phosphatidylinositol phosphate biosynthetic process"/>
    <property type="evidence" value="ECO:0007669"/>
    <property type="project" value="TreeGrafter"/>
</dbReference>
<feature type="region of interest" description="Disordered" evidence="7">
    <location>
        <begin position="392"/>
        <end position="463"/>
    </location>
</feature>
<sequence>MKHTFFKFSKILCTDIIDDRHRWTGTKSFTILFVAVYHQQNLQFMKQLYIIFYFKTDIKTLILFKLINKLCLRFFGYYRTEFKWFTLQFLPSLTYSYLSAIAHGDRKDVGSMQTLLLAIYNLEAGAEPQNPKVYSFRIPNIAQPSIYHDTSALASASLTESALKRLDPSNRITAKFGPHPHLNSFNAENRLPALAALLRIYSNSLSLYSKSSLTETCMAFRRLVAQGYTQHSKDSPRIPLSSKLLVEMLQILYSLTMEEGELGAAARQTLEAVQRRVEVELMAEPILVSAALADSSHLSVKGVNGSPQLVSNGTNDGATRSKWKSMITNASFRTRKLPDDITVGQLTDSSETPVAPHTHSVAAPAVHLGSITEENDEPSIGKSFRLSELVKKKNKPKDKSKLKVNNNGGIPSDVTGSNPHTYSSSENNGVVLNAVTPADWNSDAEDEMELRRRSNELNGSTPV</sequence>
<proteinExistence type="evidence at transcript level"/>
<name>A0A4Y7LLG1_9CRUS</name>
<evidence type="ECO:0000256" key="4">
    <source>
        <dbReference type="ARBA" id="ARBA00022490"/>
    </source>
</evidence>
<feature type="compositionally biased region" description="Basic residues" evidence="7">
    <location>
        <begin position="392"/>
        <end position="402"/>
    </location>
</feature>
<evidence type="ECO:0000256" key="6">
    <source>
        <dbReference type="ARBA" id="ARBA00034482"/>
    </source>
</evidence>
<keyword evidence="4" id="KW-0963">Cytoplasm</keyword>
<dbReference type="InterPro" id="IPR018619">
    <property type="entry name" value="Hyccin"/>
</dbReference>
<protein>
    <submittedName>
        <fullName evidence="8">EOG090X02H3</fullName>
    </submittedName>
</protein>
<keyword evidence="5" id="KW-0472">Membrane</keyword>
<accession>A0A4Y7LLG1</accession>
<dbReference type="GO" id="GO:0072659">
    <property type="term" value="P:protein localization to plasma membrane"/>
    <property type="evidence" value="ECO:0007669"/>
    <property type="project" value="TreeGrafter"/>
</dbReference>
<organism evidence="8">
    <name type="scientific">Eubosmina coregoni</name>
    <dbReference type="NCBI Taxonomy" id="186181"/>
    <lineage>
        <taxon>Eukaryota</taxon>
        <taxon>Metazoa</taxon>
        <taxon>Ecdysozoa</taxon>
        <taxon>Arthropoda</taxon>
        <taxon>Crustacea</taxon>
        <taxon>Branchiopoda</taxon>
        <taxon>Diplostraca</taxon>
        <taxon>Cladocera</taxon>
        <taxon>Anomopoda</taxon>
        <taxon>Bosminidae</taxon>
        <taxon>Eubosmina</taxon>
    </lineage>
</organism>
<dbReference type="Pfam" id="PF09790">
    <property type="entry name" value="Hyccin"/>
    <property type="match status" value="1"/>
</dbReference>
<evidence type="ECO:0000313" key="8">
    <source>
        <dbReference type="EMBL" id="SVE69680.1"/>
    </source>
</evidence>
<reference evidence="8" key="1">
    <citation type="submission" date="2018-08" db="EMBL/GenBank/DDBJ databases">
        <authorList>
            <person name="Cornetti L."/>
        </authorList>
    </citation>
    <scope>NUCLEOTIDE SEQUENCE</scope>
    <source>
        <strain evidence="8">FI-BAL1-1</strain>
    </source>
</reference>
<evidence type="ECO:0000256" key="2">
    <source>
        <dbReference type="ARBA" id="ARBA00004514"/>
    </source>
</evidence>
<evidence type="ECO:0000256" key="1">
    <source>
        <dbReference type="ARBA" id="ARBA00004236"/>
    </source>
</evidence>
<gene>
    <name evidence="8" type="primary">EOG090X02H3</name>
</gene>
<comment type="subcellular location">
    <subcellularLocation>
        <location evidence="1">Cell membrane</location>
    </subcellularLocation>
    <subcellularLocation>
        <location evidence="2">Cytoplasm</location>
        <location evidence="2">Cytosol</location>
    </subcellularLocation>
</comment>
<evidence type="ECO:0000256" key="5">
    <source>
        <dbReference type="ARBA" id="ARBA00023136"/>
    </source>
</evidence>
<evidence type="ECO:0000256" key="7">
    <source>
        <dbReference type="SAM" id="MobiDB-lite"/>
    </source>
</evidence>
<comment type="similarity">
    <text evidence="6">Belongs to the Hyccin family.</text>
</comment>
<dbReference type="GO" id="GO:0005886">
    <property type="term" value="C:plasma membrane"/>
    <property type="evidence" value="ECO:0007669"/>
    <property type="project" value="UniProtKB-SubCell"/>
</dbReference>
<dbReference type="GO" id="GO:0005829">
    <property type="term" value="C:cytosol"/>
    <property type="evidence" value="ECO:0007669"/>
    <property type="project" value="UniProtKB-SubCell"/>
</dbReference>
<evidence type="ECO:0000256" key="3">
    <source>
        <dbReference type="ARBA" id="ARBA00022475"/>
    </source>
</evidence>
<dbReference type="PANTHER" id="PTHR31220">
    <property type="entry name" value="HYCCIN RELATED"/>
    <property type="match status" value="1"/>
</dbReference>
<feature type="compositionally biased region" description="Polar residues" evidence="7">
    <location>
        <begin position="414"/>
        <end position="430"/>
    </location>
</feature>
<dbReference type="AlphaFoldDB" id="A0A4Y7LLG1"/>
<dbReference type="PANTHER" id="PTHR31220:SF1">
    <property type="entry name" value="GH21176P"/>
    <property type="match status" value="1"/>
</dbReference>
<dbReference type="EMBL" id="LR000061">
    <property type="protein sequence ID" value="SVE69680.1"/>
    <property type="molecule type" value="mRNA"/>
</dbReference>